<gene>
    <name evidence="1" type="ORF">LCGC14_3128300</name>
</gene>
<accession>A0A0F8YPW1</accession>
<feature type="non-terminal residue" evidence="1">
    <location>
        <position position="79"/>
    </location>
</feature>
<dbReference type="AlphaFoldDB" id="A0A0F8YPW1"/>
<organism evidence="1">
    <name type="scientific">marine sediment metagenome</name>
    <dbReference type="NCBI Taxonomy" id="412755"/>
    <lineage>
        <taxon>unclassified sequences</taxon>
        <taxon>metagenomes</taxon>
        <taxon>ecological metagenomes</taxon>
    </lineage>
</organism>
<name>A0A0F8YPW1_9ZZZZ</name>
<protein>
    <submittedName>
        <fullName evidence="1">Uncharacterized protein</fullName>
    </submittedName>
</protein>
<comment type="caution">
    <text evidence="1">The sequence shown here is derived from an EMBL/GenBank/DDBJ whole genome shotgun (WGS) entry which is preliminary data.</text>
</comment>
<proteinExistence type="predicted"/>
<dbReference type="EMBL" id="LAZR01068187">
    <property type="protein sequence ID" value="KKK50111.1"/>
    <property type="molecule type" value="Genomic_DNA"/>
</dbReference>
<sequence length="79" mass="8678">MPSDNGLDSLVAQAERYLNDSVPGSKWNVHLEGNDDYWMVVSEVRTEVTRRIALGPAVGHVVGRGDGPATRPIDLDYIK</sequence>
<evidence type="ECO:0000313" key="1">
    <source>
        <dbReference type="EMBL" id="KKK50111.1"/>
    </source>
</evidence>
<reference evidence="1" key="1">
    <citation type="journal article" date="2015" name="Nature">
        <title>Complex archaea that bridge the gap between prokaryotes and eukaryotes.</title>
        <authorList>
            <person name="Spang A."/>
            <person name="Saw J.H."/>
            <person name="Jorgensen S.L."/>
            <person name="Zaremba-Niedzwiedzka K."/>
            <person name="Martijn J."/>
            <person name="Lind A.E."/>
            <person name="van Eijk R."/>
            <person name="Schleper C."/>
            <person name="Guy L."/>
            <person name="Ettema T.J."/>
        </authorList>
    </citation>
    <scope>NUCLEOTIDE SEQUENCE</scope>
</reference>